<dbReference type="GO" id="GO:0140825">
    <property type="term" value="F:lactoperoxidase activity"/>
    <property type="evidence" value="ECO:0007669"/>
    <property type="project" value="UniProtKB-EC"/>
</dbReference>
<evidence type="ECO:0000256" key="2">
    <source>
        <dbReference type="ARBA" id="ARBA00022525"/>
    </source>
</evidence>
<dbReference type="OrthoDB" id="823504at2759"/>
<keyword evidence="2" id="KW-0964">Secreted</keyword>
<evidence type="ECO:0000313" key="4">
    <source>
        <dbReference type="EMBL" id="RNA08409.1"/>
    </source>
</evidence>
<dbReference type="GO" id="GO:0020037">
    <property type="term" value="F:heme binding"/>
    <property type="evidence" value="ECO:0007669"/>
    <property type="project" value="InterPro"/>
</dbReference>
<reference evidence="4 5" key="1">
    <citation type="journal article" date="2018" name="Sci. Rep.">
        <title>Genomic signatures of local adaptation to the degree of environmental predictability in rotifers.</title>
        <authorList>
            <person name="Franch-Gras L."/>
            <person name="Hahn C."/>
            <person name="Garcia-Roger E.M."/>
            <person name="Carmona M.J."/>
            <person name="Serra M."/>
            <person name="Gomez A."/>
        </authorList>
    </citation>
    <scope>NUCLEOTIDE SEQUENCE [LARGE SCALE GENOMIC DNA]</scope>
    <source>
        <strain evidence="4">HYR1</strain>
    </source>
</reference>
<dbReference type="SUPFAM" id="SSF48113">
    <property type="entry name" value="Heme-dependent peroxidases"/>
    <property type="match status" value="1"/>
</dbReference>
<gene>
    <name evidence="4" type="ORF">BpHYR1_023465</name>
</gene>
<accession>A0A3M7QB00</accession>
<keyword evidence="4" id="KW-0560">Oxidoreductase</keyword>
<comment type="subcellular location">
    <subcellularLocation>
        <location evidence="1">Secreted</location>
    </subcellularLocation>
</comment>
<dbReference type="EMBL" id="REGN01006754">
    <property type="protein sequence ID" value="RNA08409.1"/>
    <property type="molecule type" value="Genomic_DNA"/>
</dbReference>
<dbReference type="Proteomes" id="UP000276133">
    <property type="component" value="Unassembled WGS sequence"/>
</dbReference>
<evidence type="ECO:0000313" key="5">
    <source>
        <dbReference type="Proteomes" id="UP000276133"/>
    </source>
</evidence>
<dbReference type="InterPro" id="IPR010255">
    <property type="entry name" value="Haem_peroxidase_sf"/>
</dbReference>
<dbReference type="PRINTS" id="PR00457">
    <property type="entry name" value="ANPEROXIDASE"/>
</dbReference>
<dbReference type="Pfam" id="PF03098">
    <property type="entry name" value="An_peroxidase"/>
    <property type="match status" value="3"/>
</dbReference>
<comment type="caution">
    <text evidence="4">The sequence shown here is derived from an EMBL/GenBank/DDBJ whole genome shotgun (WGS) entry which is preliminary data.</text>
</comment>
<protein>
    <submittedName>
        <fullName evidence="4">Thyroid peroxidase-like</fullName>
        <ecNumber evidence="4">1.11.1.7</ecNumber>
    </submittedName>
</protein>
<sequence>MCVVISLTASVEAYLSDSTGVEIIKSYDELKINDVLDPHSDFSLPPNYLTSFAPALDRNRIKSLSLKPSLQNVSGIQSVARENAHEIHKVSNMALLASRHLSSYVSKNPLQSITIISQMKLPADFCPNLLVSECDAYNQYSNTDGSCNNLINPWWGQSATPFKRLLPPEFDDLFTEPRTKSVMHGKLLPSAKILANLIESSIYPNFPLSTFFFDFYQLIFDDIARVAPTLNEANLDPKLCSCMSEDKDCFNIPLPLNEISVADCLPYTRSAVSFRTFDCYLGAREQLNLAASFIDLDQIEFERLELRGKRSIDRPRQKRFANDIMIESLDEFTKTIQLAVQQQIQDLNPDWNEEKMFLEARKITIGVLQHITYDELLPLILGDTIYEKYDLKTLKHGYSYKYNQNLYPSASNEFASAAFSLGYLSARVNLEETKQELIDSIAVVVQRGRDHGIPAYFKYRELCGLGKVKSFHDLTNMPRHVVEKLRRIYPSVFDIDLFVGGASELPVEGGIVGPTFGCIIAKQFNDLKFGDRFYYEFGNSKFTRFNLNQLQSIRESSLSVMLCQFLNIDKVPRRPLLKPHFKHNPLIDCRQLKPFNINPWFVNTTQIEELNNLINSLIY</sequence>
<dbReference type="PROSITE" id="PS50292">
    <property type="entry name" value="PEROXIDASE_3"/>
    <property type="match status" value="1"/>
</dbReference>
<evidence type="ECO:0000256" key="3">
    <source>
        <dbReference type="ARBA" id="ARBA00023180"/>
    </source>
</evidence>
<dbReference type="InterPro" id="IPR019791">
    <property type="entry name" value="Haem_peroxidase_animal"/>
</dbReference>
<dbReference type="AlphaFoldDB" id="A0A3M7QB00"/>
<name>A0A3M7QB00_BRAPC</name>
<dbReference type="GO" id="GO:0005576">
    <property type="term" value="C:extracellular region"/>
    <property type="evidence" value="ECO:0007669"/>
    <property type="project" value="UniProtKB-SubCell"/>
</dbReference>
<dbReference type="PANTHER" id="PTHR11475">
    <property type="entry name" value="OXIDASE/PEROXIDASE"/>
    <property type="match status" value="1"/>
</dbReference>
<dbReference type="PANTHER" id="PTHR11475:SF4">
    <property type="entry name" value="CHORION PEROXIDASE"/>
    <property type="match status" value="1"/>
</dbReference>
<dbReference type="InterPro" id="IPR037120">
    <property type="entry name" value="Haem_peroxidase_sf_animal"/>
</dbReference>
<keyword evidence="3" id="KW-0325">Glycoprotein</keyword>
<dbReference type="EC" id="1.11.1.7" evidence="4"/>
<keyword evidence="4" id="KW-0575">Peroxidase</keyword>
<dbReference type="Gene3D" id="1.10.640.10">
    <property type="entry name" value="Haem peroxidase domain superfamily, animal type"/>
    <property type="match status" value="3"/>
</dbReference>
<dbReference type="STRING" id="10195.A0A3M7QB00"/>
<evidence type="ECO:0000256" key="1">
    <source>
        <dbReference type="ARBA" id="ARBA00004613"/>
    </source>
</evidence>
<organism evidence="4 5">
    <name type="scientific">Brachionus plicatilis</name>
    <name type="common">Marine rotifer</name>
    <name type="synonym">Brachionus muelleri</name>
    <dbReference type="NCBI Taxonomy" id="10195"/>
    <lineage>
        <taxon>Eukaryota</taxon>
        <taxon>Metazoa</taxon>
        <taxon>Spiralia</taxon>
        <taxon>Gnathifera</taxon>
        <taxon>Rotifera</taxon>
        <taxon>Eurotatoria</taxon>
        <taxon>Monogononta</taxon>
        <taxon>Pseudotrocha</taxon>
        <taxon>Ploima</taxon>
        <taxon>Brachionidae</taxon>
        <taxon>Brachionus</taxon>
    </lineage>
</organism>
<dbReference type="GO" id="GO:0006979">
    <property type="term" value="P:response to oxidative stress"/>
    <property type="evidence" value="ECO:0007669"/>
    <property type="project" value="InterPro"/>
</dbReference>
<proteinExistence type="predicted"/>
<keyword evidence="5" id="KW-1185">Reference proteome</keyword>